<dbReference type="SUPFAM" id="SSF53067">
    <property type="entry name" value="Actin-like ATPase domain"/>
    <property type="match status" value="2"/>
</dbReference>
<feature type="domain" description="Carbohydrate kinase FGGY C-terminal" evidence="9">
    <location>
        <begin position="174"/>
        <end position="364"/>
    </location>
</feature>
<evidence type="ECO:0000313" key="11">
    <source>
        <dbReference type="Proteomes" id="UP000437736"/>
    </source>
</evidence>
<dbReference type="Pfam" id="PF00370">
    <property type="entry name" value="FGGY_N"/>
    <property type="match status" value="1"/>
</dbReference>
<evidence type="ECO:0000256" key="7">
    <source>
        <dbReference type="RuleBase" id="RU003733"/>
    </source>
</evidence>
<dbReference type="InterPro" id="IPR043129">
    <property type="entry name" value="ATPase_NBD"/>
</dbReference>
<keyword evidence="2 7" id="KW-0808">Transferase</keyword>
<keyword evidence="11" id="KW-1185">Reference proteome</keyword>
<feature type="non-terminal residue" evidence="10">
    <location>
        <position position="1"/>
    </location>
</feature>
<dbReference type="InterPro" id="IPR000577">
    <property type="entry name" value="Carb_kinase_FGGY"/>
</dbReference>
<organism evidence="10 11">
    <name type="scientific">Acidiferrimicrobium australe</name>
    <dbReference type="NCBI Taxonomy" id="2664430"/>
    <lineage>
        <taxon>Bacteria</taxon>
        <taxon>Bacillati</taxon>
        <taxon>Actinomycetota</taxon>
        <taxon>Acidimicrobiia</taxon>
        <taxon>Acidimicrobiales</taxon>
        <taxon>Acidimicrobiaceae</taxon>
        <taxon>Acidiferrimicrobium</taxon>
    </lineage>
</organism>
<sequence>PVRAVGIATQRASAIAWDATTGRALGPGLGWQDLRTAGTCLELQADGLRLSPNESATKFAWLLDTHDPDRRPTTRLGTVDSWIAWHLSGGRLHVTDRSNAGVTGLLGDEASAWRSELLRRLRIPEGALPHLVDSSGTLGAASALPGEPPIGGIAGDQQASLVGQGCTRPGLAKATFGTGAMLDVCVAQRPAFRARGEGGCFPIVAWSRAGQVTWGVEAIMLAAGSAVDWLVEDLGVLVDAAESEQVAASADDTGGAAFVPALLGLGTPQWDFGARGAFLGVSRGVGRRQLVRAVLEGIAHSGADLLEAAEVDTGVHPATLRVDGGMSANAVFVQALADACRRPVEVCREREATTLGAGYLAGMAVGIWADEDEVADAWSPQVVVDPSDTDGAGGAGADAARDRWRAAVERARAWYPELTAVQF</sequence>
<evidence type="ECO:0000256" key="1">
    <source>
        <dbReference type="ARBA" id="ARBA00009156"/>
    </source>
</evidence>
<dbReference type="PIRSF" id="PIRSF000538">
    <property type="entry name" value="GlpK"/>
    <property type="match status" value="1"/>
</dbReference>
<evidence type="ECO:0000256" key="5">
    <source>
        <dbReference type="ARBA" id="ARBA00022840"/>
    </source>
</evidence>
<evidence type="ECO:0000256" key="6">
    <source>
        <dbReference type="ARBA" id="ARBA00043149"/>
    </source>
</evidence>
<dbReference type="EMBL" id="WJHE01000913">
    <property type="protein sequence ID" value="MST34247.1"/>
    <property type="molecule type" value="Genomic_DNA"/>
</dbReference>
<name>A0ABW9QWK0_9ACTN</name>
<comment type="caution">
    <text evidence="10">The sequence shown here is derived from an EMBL/GenBank/DDBJ whole genome shotgun (WGS) entry which is preliminary data.</text>
</comment>
<dbReference type="InterPro" id="IPR018485">
    <property type="entry name" value="FGGY_C"/>
</dbReference>
<dbReference type="Proteomes" id="UP000437736">
    <property type="component" value="Unassembled WGS sequence"/>
</dbReference>
<evidence type="ECO:0000256" key="2">
    <source>
        <dbReference type="ARBA" id="ARBA00022679"/>
    </source>
</evidence>
<dbReference type="PROSITE" id="PS00445">
    <property type="entry name" value="FGGY_KINASES_2"/>
    <property type="match status" value="1"/>
</dbReference>
<protein>
    <recommendedName>
        <fullName evidence="6">ATP:glycerol 3-phosphotransferase</fullName>
    </recommendedName>
</protein>
<gene>
    <name evidence="10" type="ORF">GHK86_16150</name>
</gene>
<evidence type="ECO:0000259" key="9">
    <source>
        <dbReference type="Pfam" id="PF02782"/>
    </source>
</evidence>
<keyword evidence="3" id="KW-0547">Nucleotide-binding</keyword>
<dbReference type="InterPro" id="IPR018483">
    <property type="entry name" value="Carb_kinase_FGGY_CS"/>
</dbReference>
<dbReference type="GO" id="GO:0016301">
    <property type="term" value="F:kinase activity"/>
    <property type="evidence" value="ECO:0007669"/>
    <property type="project" value="UniProtKB-KW"/>
</dbReference>
<comment type="similarity">
    <text evidence="1 7">Belongs to the FGGY kinase family.</text>
</comment>
<evidence type="ECO:0000259" key="8">
    <source>
        <dbReference type="Pfam" id="PF00370"/>
    </source>
</evidence>
<dbReference type="Pfam" id="PF02782">
    <property type="entry name" value="FGGY_C"/>
    <property type="match status" value="1"/>
</dbReference>
<keyword evidence="4 7" id="KW-0418">Kinase</keyword>
<keyword evidence="5" id="KW-0067">ATP-binding</keyword>
<dbReference type="PANTHER" id="PTHR10196:SF69">
    <property type="entry name" value="GLYCEROL KINASE"/>
    <property type="match status" value="1"/>
</dbReference>
<accession>A0ABW9QWK0</accession>
<evidence type="ECO:0000256" key="3">
    <source>
        <dbReference type="ARBA" id="ARBA00022741"/>
    </source>
</evidence>
<evidence type="ECO:0000313" key="10">
    <source>
        <dbReference type="EMBL" id="MST34247.1"/>
    </source>
</evidence>
<feature type="domain" description="Carbohydrate kinase FGGY N-terminal" evidence="8">
    <location>
        <begin position="2"/>
        <end position="163"/>
    </location>
</feature>
<evidence type="ECO:0000256" key="4">
    <source>
        <dbReference type="ARBA" id="ARBA00022777"/>
    </source>
</evidence>
<dbReference type="PANTHER" id="PTHR10196">
    <property type="entry name" value="SUGAR KINASE"/>
    <property type="match status" value="1"/>
</dbReference>
<reference evidence="10 11" key="1">
    <citation type="submission" date="2019-11" db="EMBL/GenBank/DDBJ databases">
        <title>Acidiferrimicrobium australis gen. nov., sp. nov., an acidophilic and obligately heterotrophic, member of the Actinobacteria that catalyses dissimilatory oxido- reduction of iron isolated from metal-rich acidic water in Chile.</title>
        <authorList>
            <person name="Gonzalez D."/>
            <person name="Huber K."/>
            <person name="Hedrich S."/>
            <person name="Rojas-Villalobos C."/>
            <person name="Quatrini R."/>
            <person name="Dinamarca M.A."/>
            <person name="Schwarz A."/>
            <person name="Canales C."/>
            <person name="Nancucheo I."/>
        </authorList>
    </citation>
    <scope>NUCLEOTIDE SEQUENCE [LARGE SCALE GENOMIC DNA]</scope>
    <source>
        <strain evidence="10 11">USS-CCA1</strain>
    </source>
</reference>
<proteinExistence type="inferred from homology"/>
<dbReference type="Gene3D" id="3.30.420.40">
    <property type="match status" value="2"/>
</dbReference>
<dbReference type="InterPro" id="IPR018484">
    <property type="entry name" value="FGGY_N"/>
</dbReference>